<dbReference type="EMBL" id="MU853245">
    <property type="protein sequence ID" value="KAK4119751.1"/>
    <property type="molecule type" value="Genomic_DNA"/>
</dbReference>
<dbReference type="GeneID" id="87828255"/>
<proteinExistence type="predicted"/>
<evidence type="ECO:0000256" key="1">
    <source>
        <dbReference type="SAM" id="MobiDB-lite"/>
    </source>
</evidence>
<accession>A0AAN6YZD4</accession>
<dbReference type="RefSeq" id="XP_062643524.1">
    <property type="nucleotide sequence ID" value="XM_062791486.1"/>
</dbReference>
<name>A0AAN6YZD4_9PEZI</name>
<protein>
    <submittedName>
        <fullName evidence="2">Uncharacterized protein</fullName>
    </submittedName>
</protein>
<evidence type="ECO:0000313" key="2">
    <source>
        <dbReference type="EMBL" id="KAK4119751.1"/>
    </source>
</evidence>
<dbReference type="AlphaFoldDB" id="A0AAN6YZD4"/>
<gene>
    <name evidence="2" type="ORF">N657DRAFT_637097</name>
</gene>
<keyword evidence="3" id="KW-1185">Reference proteome</keyword>
<sequence>MTGANPGSSITPAVFRQLHVKLPTETFRKTLPKEWFPRQLPLFEPEDHEFEKPDLYHRDYTTENPNELLFSSLNDRASRPGSPQRRTFLGPMPTHYNGGTLSNLMGMYADGDIGAVIPESLIWHVMDQQGRAVLSMRKGCSNDFIEKDLGVDKLLKLSRGEDEQPHPFDKLDWDWKPFAHRAITEDNILLHFREDGGPLTRCFPEIVLEGFNNAGFGNELGDMNAMSPAERMAVVWQDLHMIGELCCRLVTNHGAPTPPRHGDKQAAAVSRMLSKYLPEIFTLADRQKPAYPKELIELLEKFDRFNPSRSQTQVQSAAASMHDLDQFYWKFFFEYLSIAMKQTELFRIRLMRLEELAGVDGEDGDRAMAVVSWVKPNPKFNHIPYHPGDGNKESQMEKTEKEHEAIAFSSARLMMVSMISYEQAAADQGAQGQEAAASSPLPNKLQFNLIPLQFPQSSLPRFKLRRSNPRPRLLRRLNLPRNNLPRYNQPQHNPRHQPQLRCSKLQPFLPRGRELDARLGSQAMQRRPCLPLHQSDAATMQMREQRCDQCRDDS</sequence>
<reference evidence="2" key="2">
    <citation type="submission" date="2023-05" db="EMBL/GenBank/DDBJ databases">
        <authorList>
            <consortium name="Lawrence Berkeley National Laboratory"/>
            <person name="Steindorff A."/>
            <person name="Hensen N."/>
            <person name="Bonometti L."/>
            <person name="Westerberg I."/>
            <person name="Brannstrom I.O."/>
            <person name="Guillou S."/>
            <person name="Cros-Aarteil S."/>
            <person name="Calhoun S."/>
            <person name="Haridas S."/>
            <person name="Kuo A."/>
            <person name="Mondo S."/>
            <person name="Pangilinan J."/>
            <person name="Riley R."/>
            <person name="Labutti K."/>
            <person name="Andreopoulos B."/>
            <person name="Lipzen A."/>
            <person name="Chen C."/>
            <person name="Yanf M."/>
            <person name="Daum C."/>
            <person name="Ng V."/>
            <person name="Clum A."/>
            <person name="Ohm R."/>
            <person name="Martin F."/>
            <person name="Silar P."/>
            <person name="Natvig D."/>
            <person name="Lalanne C."/>
            <person name="Gautier V."/>
            <person name="Ament-Velasquez S.L."/>
            <person name="Kruys A."/>
            <person name="Hutchinson M.I."/>
            <person name="Powell A.J."/>
            <person name="Barry K."/>
            <person name="Miller A.N."/>
            <person name="Grigoriev I.V."/>
            <person name="Debuchy R."/>
            <person name="Gladieux P."/>
            <person name="Thoren M.H."/>
            <person name="Johannesson H."/>
        </authorList>
    </citation>
    <scope>NUCLEOTIDE SEQUENCE</scope>
    <source>
        <strain evidence="2">CBS 731.68</strain>
    </source>
</reference>
<comment type="caution">
    <text evidence="2">The sequence shown here is derived from an EMBL/GenBank/DDBJ whole genome shotgun (WGS) entry which is preliminary data.</text>
</comment>
<reference evidence="2" key="1">
    <citation type="journal article" date="2023" name="Mol. Phylogenet. Evol.">
        <title>Genome-scale phylogeny and comparative genomics of the fungal order Sordariales.</title>
        <authorList>
            <person name="Hensen N."/>
            <person name="Bonometti L."/>
            <person name="Westerberg I."/>
            <person name="Brannstrom I.O."/>
            <person name="Guillou S."/>
            <person name="Cros-Aarteil S."/>
            <person name="Calhoun S."/>
            <person name="Haridas S."/>
            <person name="Kuo A."/>
            <person name="Mondo S."/>
            <person name="Pangilinan J."/>
            <person name="Riley R."/>
            <person name="LaButti K."/>
            <person name="Andreopoulos B."/>
            <person name="Lipzen A."/>
            <person name="Chen C."/>
            <person name="Yan M."/>
            <person name="Daum C."/>
            <person name="Ng V."/>
            <person name="Clum A."/>
            <person name="Steindorff A."/>
            <person name="Ohm R.A."/>
            <person name="Martin F."/>
            <person name="Silar P."/>
            <person name="Natvig D.O."/>
            <person name="Lalanne C."/>
            <person name="Gautier V."/>
            <person name="Ament-Velasquez S.L."/>
            <person name="Kruys A."/>
            <person name="Hutchinson M.I."/>
            <person name="Powell A.J."/>
            <person name="Barry K."/>
            <person name="Miller A.N."/>
            <person name="Grigoriev I.V."/>
            <person name="Debuchy R."/>
            <person name="Gladieux P."/>
            <person name="Hiltunen Thoren M."/>
            <person name="Johannesson H."/>
        </authorList>
    </citation>
    <scope>NUCLEOTIDE SEQUENCE</scope>
    <source>
        <strain evidence="2">CBS 731.68</strain>
    </source>
</reference>
<dbReference type="Proteomes" id="UP001302602">
    <property type="component" value="Unassembled WGS sequence"/>
</dbReference>
<feature type="region of interest" description="Disordered" evidence="1">
    <location>
        <begin position="73"/>
        <end position="93"/>
    </location>
</feature>
<evidence type="ECO:0000313" key="3">
    <source>
        <dbReference type="Proteomes" id="UP001302602"/>
    </source>
</evidence>
<organism evidence="2 3">
    <name type="scientific">Parathielavia appendiculata</name>
    <dbReference type="NCBI Taxonomy" id="2587402"/>
    <lineage>
        <taxon>Eukaryota</taxon>
        <taxon>Fungi</taxon>
        <taxon>Dikarya</taxon>
        <taxon>Ascomycota</taxon>
        <taxon>Pezizomycotina</taxon>
        <taxon>Sordariomycetes</taxon>
        <taxon>Sordariomycetidae</taxon>
        <taxon>Sordariales</taxon>
        <taxon>Chaetomiaceae</taxon>
        <taxon>Parathielavia</taxon>
    </lineage>
</organism>